<evidence type="ECO:0008006" key="3">
    <source>
        <dbReference type="Google" id="ProtNLM"/>
    </source>
</evidence>
<dbReference type="EMBL" id="BLXT01001699">
    <property type="protein sequence ID" value="GFN87284.1"/>
    <property type="molecule type" value="Genomic_DNA"/>
</dbReference>
<protein>
    <recommendedName>
        <fullName evidence="3">SH3 domain-containing protein</fullName>
    </recommendedName>
</protein>
<comment type="caution">
    <text evidence="1">The sequence shown here is derived from an EMBL/GenBank/DDBJ whole genome shotgun (WGS) entry which is preliminary data.</text>
</comment>
<sequence length="102" mass="11583">MADVQVNCLYDFEGDEYNGELSFVAGETLSVIRQTDKEEEEEKRMKTVLIMSHIAQSGSELLSLLRGRENVLFVMFNLSSFVTYQNRAIASSQRVTLKAELL</sequence>
<gene>
    <name evidence="1" type="ORF">PoB_001379000</name>
</gene>
<proteinExistence type="predicted"/>
<organism evidence="1 2">
    <name type="scientific">Plakobranchus ocellatus</name>
    <dbReference type="NCBI Taxonomy" id="259542"/>
    <lineage>
        <taxon>Eukaryota</taxon>
        <taxon>Metazoa</taxon>
        <taxon>Spiralia</taxon>
        <taxon>Lophotrochozoa</taxon>
        <taxon>Mollusca</taxon>
        <taxon>Gastropoda</taxon>
        <taxon>Heterobranchia</taxon>
        <taxon>Euthyneura</taxon>
        <taxon>Panpulmonata</taxon>
        <taxon>Sacoglossa</taxon>
        <taxon>Placobranchoidea</taxon>
        <taxon>Plakobranchidae</taxon>
        <taxon>Plakobranchus</taxon>
    </lineage>
</organism>
<keyword evidence="2" id="KW-1185">Reference proteome</keyword>
<evidence type="ECO:0000313" key="2">
    <source>
        <dbReference type="Proteomes" id="UP000735302"/>
    </source>
</evidence>
<dbReference type="InterPro" id="IPR036028">
    <property type="entry name" value="SH3-like_dom_sf"/>
</dbReference>
<accession>A0AAV3YWL3</accession>
<dbReference type="CDD" id="cd00174">
    <property type="entry name" value="SH3"/>
    <property type="match status" value="1"/>
</dbReference>
<dbReference type="AlphaFoldDB" id="A0AAV3YWL3"/>
<name>A0AAV3YWL3_9GAST</name>
<dbReference type="SUPFAM" id="SSF50044">
    <property type="entry name" value="SH3-domain"/>
    <property type="match status" value="1"/>
</dbReference>
<dbReference type="Proteomes" id="UP000735302">
    <property type="component" value="Unassembled WGS sequence"/>
</dbReference>
<dbReference type="Gene3D" id="2.30.30.40">
    <property type="entry name" value="SH3 Domains"/>
    <property type="match status" value="1"/>
</dbReference>
<reference evidence="1 2" key="1">
    <citation type="journal article" date="2021" name="Elife">
        <title>Chloroplast acquisition without the gene transfer in kleptoplastic sea slugs, Plakobranchus ocellatus.</title>
        <authorList>
            <person name="Maeda T."/>
            <person name="Takahashi S."/>
            <person name="Yoshida T."/>
            <person name="Shimamura S."/>
            <person name="Takaki Y."/>
            <person name="Nagai Y."/>
            <person name="Toyoda A."/>
            <person name="Suzuki Y."/>
            <person name="Arimoto A."/>
            <person name="Ishii H."/>
            <person name="Satoh N."/>
            <person name="Nishiyama T."/>
            <person name="Hasebe M."/>
            <person name="Maruyama T."/>
            <person name="Minagawa J."/>
            <person name="Obokata J."/>
            <person name="Shigenobu S."/>
        </authorList>
    </citation>
    <scope>NUCLEOTIDE SEQUENCE [LARGE SCALE GENOMIC DNA]</scope>
</reference>
<evidence type="ECO:0000313" key="1">
    <source>
        <dbReference type="EMBL" id="GFN87284.1"/>
    </source>
</evidence>